<dbReference type="CDD" id="cd00067">
    <property type="entry name" value="GAL4"/>
    <property type="match status" value="1"/>
</dbReference>
<evidence type="ECO:0000313" key="9">
    <source>
        <dbReference type="EMBL" id="AEO54374.1"/>
    </source>
</evidence>
<reference evidence="9 10" key="1">
    <citation type="journal article" date="2011" name="Nat. Biotechnol.">
        <title>Comparative genomic analysis of the thermophilic biomass-degrading fungi Myceliophthora thermophila and Thielavia terrestris.</title>
        <authorList>
            <person name="Berka R.M."/>
            <person name="Grigoriev I.V."/>
            <person name="Otillar R."/>
            <person name="Salamov A."/>
            <person name="Grimwood J."/>
            <person name="Reid I."/>
            <person name="Ishmael N."/>
            <person name="John T."/>
            <person name="Darmond C."/>
            <person name="Moisan M.-C."/>
            <person name="Henrissat B."/>
            <person name="Coutinho P.M."/>
            <person name="Lombard V."/>
            <person name="Natvig D.O."/>
            <person name="Lindquist E."/>
            <person name="Schmutz J."/>
            <person name="Lucas S."/>
            <person name="Harris P."/>
            <person name="Powlowski J."/>
            <person name="Bellemare A."/>
            <person name="Taylor D."/>
            <person name="Butler G."/>
            <person name="de Vries R.P."/>
            <person name="Allijn I.E."/>
            <person name="van den Brink J."/>
            <person name="Ushinsky S."/>
            <person name="Storms R."/>
            <person name="Powell A.J."/>
            <person name="Paulsen I.T."/>
            <person name="Elbourne L.D.H."/>
            <person name="Baker S.E."/>
            <person name="Magnuson J."/>
            <person name="LaBoissiere S."/>
            <person name="Clutterbuck A.J."/>
            <person name="Martinez D."/>
            <person name="Wogulis M."/>
            <person name="de Leon A.L."/>
            <person name="Rey M.W."/>
            <person name="Tsang A."/>
        </authorList>
    </citation>
    <scope>NUCLEOTIDE SEQUENCE [LARGE SCALE GENOMIC DNA]</scope>
    <source>
        <strain evidence="10">ATCC 42464 / BCRC 31852 / DSM 1799</strain>
    </source>
</reference>
<dbReference type="GO" id="GO:0008270">
    <property type="term" value="F:zinc ion binding"/>
    <property type="evidence" value="ECO:0007669"/>
    <property type="project" value="InterPro"/>
</dbReference>
<name>G2Q3B3_THET4</name>
<organism evidence="9 10">
    <name type="scientific">Thermothelomyces thermophilus (strain ATCC 42464 / BCRC 31852 / DSM 1799)</name>
    <name type="common">Sporotrichum thermophile</name>
    <dbReference type="NCBI Taxonomy" id="573729"/>
    <lineage>
        <taxon>Eukaryota</taxon>
        <taxon>Fungi</taxon>
        <taxon>Dikarya</taxon>
        <taxon>Ascomycota</taxon>
        <taxon>Pezizomycotina</taxon>
        <taxon>Sordariomycetes</taxon>
        <taxon>Sordariomycetidae</taxon>
        <taxon>Sordariales</taxon>
        <taxon>Chaetomiaceae</taxon>
        <taxon>Thermothelomyces</taxon>
    </lineage>
</organism>
<dbReference type="AlphaFoldDB" id="G2Q3B3"/>
<dbReference type="Pfam" id="PF04082">
    <property type="entry name" value="Fungal_trans"/>
    <property type="match status" value="1"/>
</dbReference>
<gene>
    <name evidence="9" type="ORF">MYCTH_44521</name>
</gene>
<dbReference type="RefSeq" id="XP_003659619.1">
    <property type="nucleotide sequence ID" value="XM_003659571.1"/>
</dbReference>
<evidence type="ECO:0000256" key="4">
    <source>
        <dbReference type="ARBA" id="ARBA00023125"/>
    </source>
</evidence>
<dbReference type="VEuPathDB" id="FungiDB:MYCTH_44521"/>
<dbReference type="CDD" id="cd12148">
    <property type="entry name" value="fungal_TF_MHR"/>
    <property type="match status" value="1"/>
</dbReference>
<dbReference type="SMART" id="SM00066">
    <property type="entry name" value="GAL4"/>
    <property type="match status" value="1"/>
</dbReference>
<evidence type="ECO:0000313" key="10">
    <source>
        <dbReference type="Proteomes" id="UP000007322"/>
    </source>
</evidence>
<dbReference type="PANTHER" id="PTHR31944:SF129">
    <property type="entry name" value="ASPYRIDONES CLUSTER REGULATOR APDR-RELATED"/>
    <property type="match status" value="1"/>
</dbReference>
<dbReference type="InterPro" id="IPR007219">
    <property type="entry name" value="XnlR_reg_dom"/>
</dbReference>
<accession>G2Q3B3</accession>
<dbReference type="InterPro" id="IPR036864">
    <property type="entry name" value="Zn2-C6_fun-type_DNA-bd_sf"/>
</dbReference>
<feature type="compositionally biased region" description="Basic and acidic residues" evidence="7">
    <location>
        <begin position="742"/>
        <end position="754"/>
    </location>
</feature>
<dbReference type="InterPro" id="IPR001138">
    <property type="entry name" value="Zn2Cys6_DnaBD"/>
</dbReference>
<dbReference type="InterPro" id="IPR051430">
    <property type="entry name" value="Fungal_TF_Env_Response"/>
</dbReference>
<dbReference type="GO" id="GO:0006351">
    <property type="term" value="P:DNA-templated transcription"/>
    <property type="evidence" value="ECO:0007669"/>
    <property type="project" value="InterPro"/>
</dbReference>
<feature type="region of interest" description="Disordered" evidence="7">
    <location>
        <begin position="99"/>
        <end position="185"/>
    </location>
</feature>
<evidence type="ECO:0000256" key="3">
    <source>
        <dbReference type="ARBA" id="ARBA00023015"/>
    </source>
</evidence>
<dbReference type="GeneID" id="11505597"/>
<feature type="compositionally biased region" description="Acidic residues" evidence="7">
    <location>
        <begin position="623"/>
        <end position="634"/>
    </location>
</feature>
<dbReference type="PROSITE" id="PS50048">
    <property type="entry name" value="ZN2_CY6_FUNGAL_2"/>
    <property type="match status" value="1"/>
</dbReference>
<dbReference type="Pfam" id="PF00172">
    <property type="entry name" value="Zn_clus"/>
    <property type="match status" value="1"/>
</dbReference>
<evidence type="ECO:0000256" key="1">
    <source>
        <dbReference type="ARBA" id="ARBA00022723"/>
    </source>
</evidence>
<dbReference type="GO" id="GO:0001228">
    <property type="term" value="F:DNA-binding transcription activator activity, RNA polymerase II-specific"/>
    <property type="evidence" value="ECO:0007669"/>
    <property type="project" value="TreeGrafter"/>
</dbReference>
<feature type="region of interest" description="Disordered" evidence="7">
    <location>
        <begin position="734"/>
        <end position="754"/>
    </location>
</feature>
<dbReference type="HOGENOM" id="CLU_007091_3_0_1"/>
<feature type="compositionally biased region" description="Polar residues" evidence="7">
    <location>
        <begin position="156"/>
        <end position="167"/>
    </location>
</feature>
<keyword evidence="2" id="KW-0862">Zinc</keyword>
<keyword evidence="6" id="KW-0539">Nucleus</keyword>
<evidence type="ECO:0000259" key="8">
    <source>
        <dbReference type="PROSITE" id="PS50048"/>
    </source>
</evidence>
<keyword evidence="4" id="KW-0238">DNA-binding</keyword>
<evidence type="ECO:0000256" key="2">
    <source>
        <dbReference type="ARBA" id="ARBA00022833"/>
    </source>
</evidence>
<keyword evidence="10" id="KW-1185">Reference proteome</keyword>
<keyword evidence="3" id="KW-0805">Transcription regulation</keyword>
<dbReference type="Proteomes" id="UP000007322">
    <property type="component" value="Chromosome 1"/>
</dbReference>
<evidence type="ECO:0000256" key="6">
    <source>
        <dbReference type="ARBA" id="ARBA00023242"/>
    </source>
</evidence>
<keyword evidence="1" id="KW-0479">Metal-binding</keyword>
<feature type="domain" description="Zn(2)-C6 fungal-type" evidence="8">
    <location>
        <begin position="14"/>
        <end position="43"/>
    </location>
</feature>
<evidence type="ECO:0000256" key="5">
    <source>
        <dbReference type="ARBA" id="ARBA00023163"/>
    </source>
</evidence>
<keyword evidence="5" id="KW-0804">Transcription</keyword>
<dbReference type="SUPFAM" id="SSF57701">
    <property type="entry name" value="Zn2/Cys6 DNA-binding domain"/>
    <property type="match status" value="1"/>
</dbReference>
<dbReference type="PROSITE" id="PS00463">
    <property type="entry name" value="ZN2_CY6_FUNGAL_1"/>
    <property type="match status" value="1"/>
</dbReference>
<protein>
    <recommendedName>
        <fullName evidence="8">Zn(2)-C6 fungal-type domain-containing protein</fullName>
    </recommendedName>
</protein>
<dbReference type="PANTHER" id="PTHR31944">
    <property type="entry name" value="HEME-RESPONSIVE ZINC FINGER TRANSCRIPTION FACTOR HAP1"/>
    <property type="match status" value="1"/>
</dbReference>
<dbReference type="OrthoDB" id="4337792at2759"/>
<feature type="compositionally biased region" description="Basic and acidic residues" evidence="7">
    <location>
        <begin position="145"/>
        <end position="154"/>
    </location>
</feature>
<feature type="region of interest" description="Disordered" evidence="7">
    <location>
        <begin position="49"/>
        <end position="68"/>
    </location>
</feature>
<dbReference type="EMBL" id="CP003002">
    <property type="protein sequence ID" value="AEO54374.1"/>
    <property type="molecule type" value="Genomic_DNA"/>
</dbReference>
<feature type="region of interest" description="Disordered" evidence="7">
    <location>
        <begin position="594"/>
        <end position="643"/>
    </location>
</feature>
<dbReference type="GO" id="GO:0005634">
    <property type="term" value="C:nucleus"/>
    <property type="evidence" value="ECO:0007669"/>
    <property type="project" value="TreeGrafter"/>
</dbReference>
<dbReference type="KEGG" id="mtm:MYCTH_44521"/>
<dbReference type="InParanoid" id="G2Q3B3"/>
<sequence>MDPTVRRRRRPALSCWECRRRKVKCDHSNPCAHCARHGKHCVYKPFARDDSAVSPKQRSGSPGLITTSTTTATATTTTTTATSAAATIATATAIPPSIGVLPNTSSSGATARENIPGSNQTPSGFDSAIRGGRDSGLDASGPCHVLDRPRRLEEPSASQAGAGNNSLRAPAPRLPGTQDWQPLLSKQRDWGRTRWVGDATEFSSIIACYAAILGKEHPHVASYQKPEIAPLIAEASHALQACKNSAKGIKVTRPTRGLPTPFAFLGAPSPEVSRKMASLYFENFESTHRILHAPTFWADYQRYCDHPASVQEEVRHIILLVVGIGSSLYEHADAAARQHNTEVVHQWIYAAETWLSGPLEKDRLDIAGLQVHCLAMLARQIFSMGGDTVWVSTGSLLNAAMQIGMHRDPSHLPAMSLLQAELRRRLWATILELVVQSALDAWMPPRISLDEFDTRPPSNINDDEISESTTVLRPHPKETFTSTAIQIALRASFPTRLRIVQFLNSLNSDRSYQRALALTAELTSSIQTNAALFAPKKNSPKPRCTPFHRNLLDYLTRRFLIPLHFPFSHRARSNPLFHYSLKVSLNAALALAYPEKPTPQGRRRRRRQQQQQQPAGNGKGEGETEEEEEEEEDESGKAGGDEDAFSRLLTTAGGMFREGLRCAAAAVSLELLAHAEAQRRDGSLRRSAHLRGALVRAVAHLLAHAEARVARGAETNVKLHMFLSMVLAQVRALEEQEQEEQGSDHDNDDDDRRGGSVEAAIARAARDSLRFCCGLLSARAAAEGNLAAVGIEGMPGFDFDGFGEEVAWESFFSNGWFG</sequence>
<dbReference type="SMART" id="SM00906">
    <property type="entry name" value="Fungal_trans"/>
    <property type="match status" value="1"/>
</dbReference>
<dbReference type="GO" id="GO:0000978">
    <property type="term" value="F:RNA polymerase II cis-regulatory region sequence-specific DNA binding"/>
    <property type="evidence" value="ECO:0007669"/>
    <property type="project" value="TreeGrafter"/>
</dbReference>
<proteinExistence type="predicted"/>
<dbReference type="eggNOG" id="ENOG502SMG3">
    <property type="taxonomic scope" value="Eukaryota"/>
</dbReference>
<dbReference type="OMA" id="HMFLSMI"/>
<dbReference type="Gene3D" id="4.10.240.10">
    <property type="entry name" value="Zn(2)-C6 fungal-type DNA-binding domain"/>
    <property type="match status" value="1"/>
</dbReference>
<evidence type="ECO:0000256" key="7">
    <source>
        <dbReference type="SAM" id="MobiDB-lite"/>
    </source>
</evidence>